<gene>
    <name evidence="3" type="ORF">SUTMEG_08450</name>
</gene>
<proteinExistence type="predicted"/>
<feature type="signal peptide" evidence="2">
    <location>
        <begin position="1"/>
        <end position="26"/>
    </location>
</feature>
<dbReference type="Proteomes" id="UP000271003">
    <property type="component" value="Chromosome"/>
</dbReference>
<feature type="compositionally biased region" description="Gly residues" evidence="1">
    <location>
        <begin position="116"/>
        <end position="148"/>
    </location>
</feature>
<reference evidence="3 4" key="1">
    <citation type="journal article" date="2018" name="Int. J. Syst. Evol. Microbiol.">
        <title>Mesosutterella multiformis gen. nov., sp. nov., a member of the family Sutterellaceae and Sutterella megalosphaeroides sp. nov., isolated from human faeces.</title>
        <authorList>
            <person name="Sakamoto M."/>
            <person name="Ikeyama N."/>
            <person name="Kunihiro T."/>
            <person name="Iino T."/>
            <person name="Yuki M."/>
            <person name="Ohkuma M."/>
        </authorList>
    </citation>
    <scope>NUCLEOTIDE SEQUENCE [LARGE SCALE GENOMIC DNA]</scope>
    <source>
        <strain evidence="3 4">6FBBBH3</strain>
    </source>
</reference>
<feature type="region of interest" description="Disordered" evidence="1">
    <location>
        <begin position="84"/>
        <end position="148"/>
    </location>
</feature>
<dbReference type="InterPro" id="IPR006311">
    <property type="entry name" value="TAT_signal"/>
</dbReference>
<keyword evidence="2" id="KW-0732">Signal</keyword>
<sequence length="148" mass="15871">MTTRRKLIFGTAVLLAAGGWAGVASAASDELLADLLYGVTDALTREYIREHYREGRWDGHRWYYDGRWYSRDAYRRFLAERAAAFHRPPPPPPPRPAPPPPQAHRPPHRPEPPGHRPGGPGGAAGPGGPGGHRPGGPGGPGGPGFGPR</sequence>
<dbReference type="KEGG" id="sutt:SUTMEG_08450"/>
<evidence type="ECO:0000313" key="4">
    <source>
        <dbReference type="Proteomes" id="UP000271003"/>
    </source>
</evidence>
<accession>A0A2Z6I9C7</accession>
<feature type="chain" id="PRO_5016289543" evidence="2">
    <location>
        <begin position="27"/>
        <end position="148"/>
    </location>
</feature>
<organism evidence="3 4">
    <name type="scientific">Sutterella megalosphaeroides</name>
    <dbReference type="NCBI Taxonomy" id="2494234"/>
    <lineage>
        <taxon>Bacteria</taxon>
        <taxon>Pseudomonadati</taxon>
        <taxon>Pseudomonadota</taxon>
        <taxon>Betaproteobacteria</taxon>
        <taxon>Burkholderiales</taxon>
        <taxon>Sutterellaceae</taxon>
        <taxon>Sutterella</taxon>
    </lineage>
</organism>
<name>A0A2Z6I9C7_9BURK</name>
<feature type="compositionally biased region" description="Pro residues" evidence="1">
    <location>
        <begin position="87"/>
        <end position="104"/>
    </location>
</feature>
<evidence type="ECO:0000313" key="3">
    <source>
        <dbReference type="EMBL" id="BBF22954.1"/>
    </source>
</evidence>
<dbReference type="AlphaFoldDB" id="A0A2Z6I9C7"/>
<evidence type="ECO:0000256" key="1">
    <source>
        <dbReference type="SAM" id="MobiDB-lite"/>
    </source>
</evidence>
<keyword evidence="4" id="KW-1185">Reference proteome</keyword>
<protein>
    <submittedName>
        <fullName evidence="3">Uncharacterized protein</fullName>
    </submittedName>
</protein>
<dbReference type="RefSeq" id="WP_120176613.1">
    <property type="nucleotide sequence ID" value="NZ_AP018786.1"/>
</dbReference>
<evidence type="ECO:0000256" key="2">
    <source>
        <dbReference type="SAM" id="SignalP"/>
    </source>
</evidence>
<dbReference type="OrthoDB" id="9173908at2"/>
<dbReference type="PROSITE" id="PS51318">
    <property type="entry name" value="TAT"/>
    <property type="match status" value="1"/>
</dbReference>
<dbReference type="EMBL" id="AP018786">
    <property type="protein sequence ID" value="BBF22954.1"/>
    <property type="molecule type" value="Genomic_DNA"/>
</dbReference>